<dbReference type="Proteomes" id="UP001060164">
    <property type="component" value="Chromosome"/>
</dbReference>
<keyword evidence="4 7" id="KW-0812">Transmembrane</keyword>
<protein>
    <submittedName>
        <fullName evidence="9">ABC transporter permease</fullName>
    </submittedName>
</protein>
<dbReference type="PANTHER" id="PTHR43386:SF25">
    <property type="entry name" value="PEPTIDE ABC TRANSPORTER PERMEASE PROTEIN"/>
    <property type="match status" value="1"/>
</dbReference>
<comment type="subcellular location">
    <subcellularLocation>
        <location evidence="1 7">Cell membrane</location>
        <topology evidence="1 7">Multi-pass membrane protein</topology>
    </subcellularLocation>
</comment>
<keyword evidence="2 7" id="KW-0813">Transport</keyword>
<dbReference type="InterPro" id="IPR050366">
    <property type="entry name" value="BP-dependent_transpt_permease"/>
</dbReference>
<evidence type="ECO:0000256" key="1">
    <source>
        <dbReference type="ARBA" id="ARBA00004651"/>
    </source>
</evidence>
<evidence type="ECO:0000256" key="4">
    <source>
        <dbReference type="ARBA" id="ARBA00022692"/>
    </source>
</evidence>
<keyword evidence="3" id="KW-1003">Cell membrane</keyword>
<evidence type="ECO:0000256" key="7">
    <source>
        <dbReference type="RuleBase" id="RU363032"/>
    </source>
</evidence>
<evidence type="ECO:0000256" key="3">
    <source>
        <dbReference type="ARBA" id="ARBA00022475"/>
    </source>
</evidence>
<dbReference type="Pfam" id="PF00528">
    <property type="entry name" value="BPD_transp_1"/>
    <property type="match status" value="1"/>
</dbReference>
<dbReference type="CDD" id="cd06261">
    <property type="entry name" value="TM_PBP2"/>
    <property type="match status" value="1"/>
</dbReference>
<evidence type="ECO:0000313" key="9">
    <source>
        <dbReference type="EMBL" id="UWP58826.1"/>
    </source>
</evidence>
<dbReference type="SUPFAM" id="SSF161098">
    <property type="entry name" value="MetI-like"/>
    <property type="match status" value="1"/>
</dbReference>
<name>A0ABY5VEY2_9FIRM</name>
<dbReference type="RefSeq" id="WP_028527421.1">
    <property type="nucleotide sequence ID" value="NZ_CABLBR010000001.1"/>
</dbReference>
<evidence type="ECO:0000259" key="8">
    <source>
        <dbReference type="PROSITE" id="PS50928"/>
    </source>
</evidence>
<feature type="transmembrane region" description="Helical" evidence="7">
    <location>
        <begin position="195"/>
        <end position="220"/>
    </location>
</feature>
<reference evidence="9" key="1">
    <citation type="journal article" date="2022" name="Cell">
        <title>Design, construction, and in vivo augmentation of a complex gut microbiome.</title>
        <authorList>
            <person name="Cheng A.G."/>
            <person name="Ho P.Y."/>
            <person name="Aranda-Diaz A."/>
            <person name="Jain S."/>
            <person name="Yu F.B."/>
            <person name="Meng X."/>
            <person name="Wang M."/>
            <person name="Iakiviak M."/>
            <person name="Nagashima K."/>
            <person name="Zhao A."/>
            <person name="Murugkar P."/>
            <person name="Patil A."/>
            <person name="Atabakhsh K."/>
            <person name="Weakley A."/>
            <person name="Yan J."/>
            <person name="Brumbaugh A.R."/>
            <person name="Higginbottom S."/>
            <person name="Dimas A."/>
            <person name="Shiver A.L."/>
            <person name="Deutschbauer A."/>
            <person name="Neff N."/>
            <person name="Sonnenburg J.L."/>
            <person name="Huang K.C."/>
            <person name="Fischbach M.A."/>
        </authorList>
    </citation>
    <scope>NUCLEOTIDE SEQUENCE</scope>
    <source>
        <strain evidence="9">DSM 19829</strain>
    </source>
</reference>
<keyword evidence="10" id="KW-1185">Reference proteome</keyword>
<feature type="transmembrane region" description="Helical" evidence="7">
    <location>
        <begin position="76"/>
        <end position="102"/>
    </location>
</feature>
<feature type="transmembrane region" description="Helical" evidence="7">
    <location>
        <begin position="12"/>
        <end position="35"/>
    </location>
</feature>
<dbReference type="EMBL" id="CP102290">
    <property type="protein sequence ID" value="UWP58826.1"/>
    <property type="molecule type" value="Genomic_DNA"/>
</dbReference>
<dbReference type="InterPro" id="IPR000515">
    <property type="entry name" value="MetI-like"/>
</dbReference>
<evidence type="ECO:0000256" key="6">
    <source>
        <dbReference type="ARBA" id="ARBA00023136"/>
    </source>
</evidence>
<organism evidence="9 10">
    <name type="scientific">Ruminococcus gauvreauii</name>
    <dbReference type="NCBI Taxonomy" id="438033"/>
    <lineage>
        <taxon>Bacteria</taxon>
        <taxon>Bacillati</taxon>
        <taxon>Bacillota</taxon>
        <taxon>Clostridia</taxon>
        <taxon>Eubacteriales</taxon>
        <taxon>Oscillospiraceae</taxon>
        <taxon>Ruminococcus</taxon>
    </lineage>
</organism>
<evidence type="ECO:0000256" key="2">
    <source>
        <dbReference type="ARBA" id="ARBA00022448"/>
    </source>
</evidence>
<dbReference type="PANTHER" id="PTHR43386">
    <property type="entry name" value="OLIGOPEPTIDE TRANSPORT SYSTEM PERMEASE PROTEIN APPC"/>
    <property type="match status" value="1"/>
</dbReference>
<comment type="similarity">
    <text evidence="7">Belongs to the binding-protein-dependent transport system permease family.</text>
</comment>
<feature type="domain" description="ABC transmembrane type-1" evidence="8">
    <location>
        <begin position="78"/>
        <end position="263"/>
    </location>
</feature>
<dbReference type="PROSITE" id="PS50928">
    <property type="entry name" value="ABC_TM1"/>
    <property type="match status" value="1"/>
</dbReference>
<proteinExistence type="inferred from homology"/>
<accession>A0ABY5VEY2</accession>
<feature type="transmembrane region" description="Helical" evidence="7">
    <location>
        <begin position="241"/>
        <end position="262"/>
    </location>
</feature>
<keyword evidence="5 7" id="KW-1133">Transmembrane helix</keyword>
<evidence type="ECO:0000256" key="5">
    <source>
        <dbReference type="ARBA" id="ARBA00022989"/>
    </source>
</evidence>
<feature type="transmembrane region" description="Helical" evidence="7">
    <location>
        <begin position="123"/>
        <end position="150"/>
    </location>
</feature>
<dbReference type="InterPro" id="IPR035906">
    <property type="entry name" value="MetI-like_sf"/>
</dbReference>
<keyword evidence="6 7" id="KW-0472">Membrane</keyword>
<sequence>MKRREKSRRYPASFYAMTVLILLLFVIALAAPVLAPNDPYHTELSDALQGPSRQYPLGTDPMGRCMLSRILYGARVSIFSSLCIIGIVFVIGTAIGVVSGYTGGIADRILTKIITIMQAFPKFILAIAIAGVLGIGIRNTILALCLVEWAEYARLARSLTLSVRGRTYIRAARVCGEGRMRIMVRHIIPNIIPPLIVNASLGISAMIMEVAALSYMGVGVKSPMAEWGAMMNTGKDYMQTNISLVLIPGAAIFLTAVLFNLFGDKQRDILDRSTGV</sequence>
<dbReference type="Gene3D" id="1.10.3720.10">
    <property type="entry name" value="MetI-like"/>
    <property type="match status" value="1"/>
</dbReference>
<evidence type="ECO:0000313" key="10">
    <source>
        <dbReference type="Proteomes" id="UP001060164"/>
    </source>
</evidence>
<gene>
    <name evidence="9" type="ORF">NQ502_15835</name>
</gene>